<feature type="region of interest" description="Disordered" evidence="1">
    <location>
        <begin position="358"/>
        <end position="404"/>
    </location>
</feature>
<evidence type="ECO:0000313" key="2">
    <source>
        <dbReference type="EMBL" id="KIK02543.1"/>
    </source>
</evidence>
<dbReference type="OrthoDB" id="2422840at2759"/>
<dbReference type="AlphaFoldDB" id="A0A0C9Y358"/>
<gene>
    <name evidence="2" type="ORF">K443DRAFT_121872</name>
</gene>
<name>A0A0C9Y358_9AGAR</name>
<dbReference type="STRING" id="1095629.A0A0C9Y358"/>
<organism evidence="2 3">
    <name type="scientific">Laccaria amethystina LaAM-08-1</name>
    <dbReference type="NCBI Taxonomy" id="1095629"/>
    <lineage>
        <taxon>Eukaryota</taxon>
        <taxon>Fungi</taxon>
        <taxon>Dikarya</taxon>
        <taxon>Basidiomycota</taxon>
        <taxon>Agaricomycotina</taxon>
        <taxon>Agaricomycetes</taxon>
        <taxon>Agaricomycetidae</taxon>
        <taxon>Agaricales</taxon>
        <taxon>Agaricineae</taxon>
        <taxon>Hydnangiaceae</taxon>
        <taxon>Laccaria</taxon>
    </lineage>
</organism>
<accession>A0A0C9Y358</accession>
<dbReference type="Proteomes" id="UP000054477">
    <property type="component" value="Unassembled WGS sequence"/>
</dbReference>
<protein>
    <submittedName>
        <fullName evidence="2">Uncharacterized protein</fullName>
    </submittedName>
</protein>
<proteinExistence type="predicted"/>
<reference evidence="3" key="2">
    <citation type="submission" date="2015-01" db="EMBL/GenBank/DDBJ databases">
        <title>Evolutionary Origins and Diversification of the Mycorrhizal Mutualists.</title>
        <authorList>
            <consortium name="DOE Joint Genome Institute"/>
            <consortium name="Mycorrhizal Genomics Consortium"/>
            <person name="Kohler A."/>
            <person name="Kuo A."/>
            <person name="Nagy L.G."/>
            <person name="Floudas D."/>
            <person name="Copeland A."/>
            <person name="Barry K.W."/>
            <person name="Cichocki N."/>
            <person name="Veneault-Fourrey C."/>
            <person name="LaButti K."/>
            <person name="Lindquist E.A."/>
            <person name="Lipzen A."/>
            <person name="Lundell T."/>
            <person name="Morin E."/>
            <person name="Murat C."/>
            <person name="Riley R."/>
            <person name="Ohm R."/>
            <person name="Sun H."/>
            <person name="Tunlid A."/>
            <person name="Henrissat B."/>
            <person name="Grigoriev I.V."/>
            <person name="Hibbett D.S."/>
            <person name="Martin F."/>
        </authorList>
    </citation>
    <scope>NUCLEOTIDE SEQUENCE [LARGE SCALE GENOMIC DNA]</scope>
    <source>
        <strain evidence="3">LaAM-08-1</strain>
    </source>
</reference>
<feature type="compositionally biased region" description="Low complexity" evidence="1">
    <location>
        <begin position="292"/>
        <end position="306"/>
    </location>
</feature>
<keyword evidence="3" id="KW-1185">Reference proteome</keyword>
<feature type="region of interest" description="Disordered" evidence="1">
    <location>
        <begin position="292"/>
        <end position="312"/>
    </location>
</feature>
<dbReference type="EMBL" id="KN838591">
    <property type="protein sequence ID" value="KIK02543.1"/>
    <property type="molecule type" value="Genomic_DNA"/>
</dbReference>
<sequence length="1092" mass="122694">MSMNDDDDEDLRLHVQQLLRDYSLAHYTTDYVAFTMDVVAEFLQQLEPVPLTDPASLLIPTDPFTELSQMHQLDSIPPYDEIPQTTVEAYEYIKYTLRTRSGKPRSERIVEDDDYALTFNRPMSPILTSKSRRGTPMLRKGKAARAPLSSYKNIFNKHKLTEIPVEPVPEVIIPLEEALNLSWKLGPEEDAAVLSLLKKTADMNRHQKEYKNPYLDPTKWREPPVSIEPPDPPFIPIFPRGRMPRSGQVVDWSMQNLKDVSDLPSVIISEAKVEAEDDLSMQNMMVVDGWQTISSSPPSTISTPRSSQEEDQLDELWFPSSPDTEPPLVEQLENAKIEVAQMPRSRRVGGMKGLTKHVAAGKTPRKPPPESPPHSPEPATSLIGQPPSAMDNANDKETDVNDDLDTELRRLYPTTNLAELIMNEKLDERNDLLMDVPTLPQPNLHPPNGLFLPTSLPDLAFSVKRPADSNVKFPHPLKKAKGRQALTVALSWIPFTVDKKLPTIPELVGVDSLFEDGHPLPQDVEVCIDRASVADSDPQDASNKFWDSFVTRGNRYEPPEADFNLVLNRTERHRLARIQGNEAHAMDVCDDAVDQTRDKDAEDLQEDSSDFETFIKRPHKRAKLAGPSLAQNYLSGNDTDDALPAPCSPQIKQLSQQMFDNKENWPPSSQPLFYPDDSDSPPTGTFDQGYDFLLGPISPFPVQMDETPDFGKARLGDSAGYATSRDPTINAIPKPPQDLDETITVDEDFELPPHKIALSFNFEPQIATHTLGIASFAQLRARNILAPDPAPEPIVPTPRDVFPEPLELRSAPSDIYDRNTIRLPDVRPPPTTVHRYMMSLDLLQKQTLVRALRSPACSIDLVERDILNGVDLILDPFTAIIFVPLLTLPSQCESVVQQVSYQSWHYAHLLVVFEAYPESSSVRPSKGIIPDLYAYTPPVLKAIKKFRRDVSLAEACGTKSPSLKVQYAFGDQVEETALFARLFGDEAERRDQTHGAIWGRREWFDEDISEDELALASVNGMNRFSASIILYQATPQNFLDMSDEERIEKFSYFIGVHALETFNAEMLLRYQTLDLADSSLTDNISDGLYPLP</sequence>
<evidence type="ECO:0000313" key="3">
    <source>
        <dbReference type="Proteomes" id="UP000054477"/>
    </source>
</evidence>
<reference evidence="2 3" key="1">
    <citation type="submission" date="2014-04" db="EMBL/GenBank/DDBJ databases">
        <authorList>
            <consortium name="DOE Joint Genome Institute"/>
            <person name="Kuo A."/>
            <person name="Kohler A."/>
            <person name="Nagy L.G."/>
            <person name="Floudas D."/>
            <person name="Copeland A."/>
            <person name="Barry K.W."/>
            <person name="Cichocki N."/>
            <person name="Veneault-Fourrey C."/>
            <person name="LaButti K."/>
            <person name="Lindquist E.A."/>
            <person name="Lipzen A."/>
            <person name="Lundell T."/>
            <person name="Morin E."/>
            <person name="Murat C."/>
            <person name="Sun H."/>
            <person name="Tunlid A."/>
            <person name="Henrissat B."/>
            <person name="Grigoriev I.V."/>
            <person name="Hibbett D.S."/>
            <person name="Martin F."/>
            <person name="Nordberg H.P."/>
            <person name="Cantor M.N."/>
            <person name="Hua S.X."/>
        </authorList>
    </citation>
    <scope>NUCLEOTIDE SEQUENCE [LARGE SCALE GENOMIC DNA]</scope>
    <source>
        <strain evidence="2 3">LaAM-08-1</strain>
    </source>
</reference>
<dbReference type="HOGENOM" id="CLU_272015_0_0_1"/>
<evidence type="ECO:0000256" key="1">
    <source>
        <dbReference type="SAM" id="MobiDB-lite"/>
    </source>
</evidence>